<feature type="compositionally biased region" description="Basic and acidic residues" evidence="1">
    <location>
        <begin position="89"/>
        <end position="101"/>
    </location>
</feature>
<dbReference type="GO" id="GO:0000462">
    <property type="term" value="P:maturation of SSU-rRNA from tricistronic rRNA transcript (SSU-rRNA, 5.8S rRNA, LSU-rRNA)"/>
    <property type="evidence" value="ECO:0007669"/>
    <property type="project" value="TreeGrafter"/>
</dbReference>
<dbReference type="Proteomes" id="UP000242180">
    <property type="component" value="Unassembled WGS sequence"/>
</dbReference>
<gene>
    <name evidence="2" type="ORF">BCR43DRAFT_524350</name>
</gene>
<evidence type="ECO:0000313" key="3">
    <source>
        <dbReference type="Proteomes" id="UP000242180"/>
    </source>
</evidence>
<dbReference type="PANTHER" id="PTHR28096:SF1">
    <property type="entry name" value="PROTEIN FAF1"/>
    <property type="match status" value="1"/>
</dbReference>
<dbReference type="OrthoDB" id="5556956at2759"/>
<dbReference type="InParanoid" id="A0A1X2HD13"/>
<sequence length="241" mass="27299">MSWQDLVANVKANTARSSKTIPAVKRKQSQSTAAPATKKSKVSDKTRSSTGPQVVVFDDSTLLSKTPIDSRSSKRAFLSGKVFKEVTVEEKKPALTEKEKELEEENEQKDLELKELLATTRLLEEYQKEEMSGKERRKHMMGKLDDLGVKGGPKEKRALPMALGMQNKAKERDAKRLQDAKDLGIYDKSLKHLYVKQTKKKRDRDPGITNGIGRMKGAMLTIKKRDISRIQSEGTKQRRRK</sequence>
<accession>A0A1X2HD13</accession>
<proteinExistence type="predicted"/>
<dbReference type="OMA" id="DMGIYDK"/>
<evidence type="ECO:0000256" key="1">
    <source>
        <dbReference type="SAM" id="MobiDB-lite"/>
    </source>
</evidence>
<keyword evidence="3" id="KW-1185">Reference proteome</keyword>
<comment type="caution">
    <text evidence="2">The sequence shown here is derived from an EMBL/GenBank/DDBJ whole genome shotgun (WGS) entry which is preliminary data.</text>
</comment>
<evidence type="ECO:0000313" key="2">
    <source>
        <dbReference type="EMBL" id="ORY96216.1"/>
    </source>
</evidence>
<dbReference type="GO" id="GO:0005730">
    <property type="term" value="C:nucleolus"/>
    <property type="evidence" value="ECO:0007669"/>
    <property type="project" value="TreeGrafter"/>
</dbReference>
<dbReference type="InterPro" id="IPR053030">
    <property type="entry name" value="Ribosomal_biogenesis_FAF1-like"/>
</dbReference>
<dbReference type="AlphaFoldDB" id="A0A1X2HD13"/>
<reference evidence="2 3" key="1">
    <citation type="submission" date="2016-07" db="EMBL/GenBank/DDBJ databases">
        <title>Pervasive Adenine N6-methylation of Active Genes in Fungi.</title>
        <authorList>
            <consortium name="DOE Joint Genome Institute"/>
            <person name="Mondo S.J."/>
            <person name="Dannebaum R.O."/>
            <person name="Kuo R.C."/>
            <person name="Labutti K."/>
            <person name="Haridas S."/>
            <person name="Kuo A."/>
            <person name="Salamov A."/>
            <person name="Ahrendt S.R."/>
            <person name="Lipzen A."/>
            <person name="Sullivan W."/>
            <person name="Andreopoulos W.B."/>
            <person name="Clum A."/>
            <person name="Lindquist E."/>
            <person name="Daum C."/>
            <person name="Ramamoorthy G.K."/>
            <person name="Gryganskyi A."/>
            <person name="Culley D."/>
            <person name="Magnuson J.K."/>
            <person name="James T.Y."/>
            <person name="O'Malley M.A."/>
            <person name="Stajich J.E."/>
            <person name="Spatafora J.W."/>
            <person name="Visel A."/>
            <person name="Grigoriev I.V."/>
        </authorList>
    </citation>
    <scope>NUCLEOTIDE SEQUENCE [LARGE SCALE GENOMIC DNA]</scope>
    <source>
        <strain evidence="2 3">NRRL 2496</strain>
    </source>
</reference>
<protein>
    <submittedName>
        <fullName evidence="2">Uncharacterized protein</fullName>
    </submittedName>
</protein>
<feature type="region of interest" description="Disordered" evidence="1">
    <location>
        <begin position="14"/>
        <end position="53"/>
    </location>
</feature>
<organism evidence="2 3">
    <name type="scientific">Syncephalastrum racemosum</name>
    <name type="common">Filamentous fungus</name>
    <dbReference type="NCBI Taxonomy" id="13706"/>
    <lineage>
        <taxon>Eukaryota</taxon>
        <taxon>Fungi</taxon>
        <taxon>Fungi incertae sedis</taxon>
        <taxon>Mucoromycota</taxon>
        <taxon>Mucoromycotina</taxon>
        <taxon>Mucoromycetes</taxon>
        <taxon>Mucorales</taxon>
        <taxon>Syncephalastraceae</taxon>
        <taxon>Syncephalastrum</taxon>
    </lineage>
</organism>
<feature type="region of interest" description="Disordered" evidence="1">
    <location>
        <begin position="127"/>
        <end position="175"/>
    </location>
</feature>
<dbReference type="STRING" id="13706.A0A1X2HD13"/>
<dbReference type="EMBL" id="MCGN01000005">
    <property type="protein sequence ID" value="ORY96216.1"/>
    <property type="molecule type" value="Genomic_DNA"/>
</dbReference>
<name>A0A1X2HD13_SYNRA</name>
<feature type="compositionally biased region" description="Basic and acidic residues" evidence="1">
    <location>
        <begin position="142"/>
        <end position="158"/>
    </location>
</feature>
<dbReference type="PANTHER" id="PTHR28096">
    <property type="entry name" value="PROTEIN FAF1"/>
    <property type="match status" value="1"/>
</dbReference>
<feature type="region of interest" description="Disordered" evidence="1">
    <location>
        <begin position="89"/>
        <end position="108"/>
    </location>
</feature>
<feature type="region of interest" description="Disordered" evidence="1">
    <location>
        <begin position="196"/>
        <end position="241"/>
    </location>
</feature>